<protein>
    <submittedName>
        <fullName evidence="7">Zn(2)-Cys(6) binuclear cluster domain-containing protein</fullName>
    </submittedName>
</protein>
<dbReference type="CDD" id="cd12148">
    <property type="entry name" value="fungal_TF_MHR"/>
    <property type="match status" value="1"/>
</dbReference>
<dbReference type="SUPFAM" id="SSF57701">
    <property type="entry name" value="Zn2/Cys6 DNA-binding domain"/>
    <property type="match status" value="1"/>
</dbReference>
<dbReference type="AlphaFoldDB" id="A0A4P6XLC2"/>
<name>A0A4P6XLC2_9ASCO</name>
<proteinExistence type="predicted"/>
<keyword evidence="4" id="KW-0804">Transcription</keyword>
<dbReference type="Pfam" id="PF00172">
    <property type="entry name" value="Zn_clus"/>
    <property type="match status" value="1"/>
</dbReference>
<dbReference type="GO" id="GO:0006351">
    <property type="term" value="P:DNA-templated transcription"/>
    <property type="evidence" value="ECO:0007669"/>
    <property type="project" value="InterPro"/>
</dbReference>
<evidence type="ECO:0000313" key="8">
    <source>
        <dbReference type="Proteomes" id="UP000292447"/>
    </source>
</evidence>
<evidence type="ECO:0000256" key="5">
    <source>
        <dbReference type="ARBA" id="ARBA00023242"/>
    </source>
</evidence>
<dbReference type="Proteomes" id="UP000292447">
    <property type="component" value="Chromosome III"/>
</dbReference>
<dbReference type="PROSITE" id="PS00463">
    <property type="entry name" value="ZN2_CY6_FUNGAL_1"/>
    <property type="match status" value="1"/>
</dbReference>
<evidence type="ECO:0000259" key="6">
    <source>
        <dbReference type="PROSITE" id="PS50048"/>
    </source>
</evidence>
<dbReference type="InterPro" id="IPR001138">
    <property type="entry name" value="Zn2Cys6_DnaBD"/>
</dbReference>
<dbReference type="GO" id="GO:0000978">
    <property type="term" value="F:RNA polymerase II cis-regulatory region sequence-specific DNA binding"/>
    <property type="evidence" value="ECO:0007669"/>
    <property type="project" value="TreeGrafter"/>
</dbReference>
<gene>
    <name evidence="7" type="primary">MPUL0C01470</name>
    <name evidence="7" type="ORF">METSCH_C01470</name>
</gene>
<reference evidence="8" key="1">
    <citation type="submission" date="2019-03" db="EMBL/GenBank/DDBJ databases">
        <title>Snf2 controls pulcherriminic acid biosynthesis and connects pigmentation and antifungal activity of the yeast Metschnikowia pulcherrima.</title>
        <authorList>
            <person name="Gore-Lloyd D."/>
            <person name="Sumann I."/>
            <person name="Brachmann A.O."/>
            <person name="Schneeberger K."/>
            <person name="Ortiz-Merino R.A."/>
            <person name="Moreno-Beltran M."/>
            <person name="Schlaefli M."/>
            <person name="Kirner P."/>
            <person name="Santos Kron A."/>
            <person name="Wolfe K.H."/>
            <person name="Piel J."/>
            <person name="Ahrens C.H."/>
            <person name="Henk D."/>
            <person name="Freimoser F.M."/>
        </authorList>
    </citation>
    <scope>NUCLEOTIDE SEQUENCE [LARGE SCALE GENOMIC DNA]</scope>
    <source>
        <strain evidence="8">APC 1.2</strain>
    </source>
</reference>
<dbReference type="STRING" id="2163413.A0A4P6XLC2"/>
<dbReference type="EMBL" id="CP034458">
    <property type="protein sequence ID" value="QBM88182.1"/>
    <property type="molecule type" value="Genomic_DNA"/>
</dbReference>
<evidence type="ECO:0000313" key="7">
    <source>
        <dbReference type="EMBL" id="QBM88182.1"/>
    </source>
</evidence>
<dbReference type="GO" id="GO:0008270">
    <property type="term" value="F:zinc ion binding"/>
    <property type="evidence" value="ECO:0007669"/>
    <property type="project" value="InterPro"/>
</dbReference>
<keyword evidence="1" id="KW-0479">Metal-binding</keyword>
<evidence type="ECO:0000256" key="2">
    <source>
        <dbReference type="ARBA" id="ARBA00023015"/>
    </source>
</evidence>
<organism evidence="7 8">
    <name type="scientific">Metschnikowia aff. pulcherrima</name>
    <dbReference type="NCBI Taxonomy" id="2163413"/>
    <lineage>
        <taxon>Eukaryota</taxon>
        <taxon>Fungi</taxon>
        <taxon>Dikarya</taxon>
        <taxon>Ascomycota</taxon>
        <taxon>Saccharomycotina</taxon>
        <taxon>Pichiomycetes</taxon>
        <taxon>Metschnikowiaceae</taxon>
        <taxon>Metschnikowia</taxon>
    </lineage>
</organism>
<sequence>MSLTKKQRTAISCLVCRKRKSKCDRQRPFCGLCRKRLVVHLCSYEDEQQVTREELLPTKPEFSTQNGNNMPVFTQKRQVLMAMGAQLGTTTVLGPEMAAAMPFSPSPVPNLYPLMVPGSLPEMTWSSAKSRLECFRLPLQDTQQPSPGPHAILPALQSVSMPLVLQQNIECHSYRGLQEARQPSNPELFLRPGLSYNFQPQDPQQNLISLFPGNIVFDLLSRSSAALTSYLQGQKRQLISSENSITSAPAASKKPRQSFSSQNTAKIRSYSVPNTGLDNQMLVSDSMHYSTASLQNNIPANVLTIILTPMVSSGLGLSQSEVSNMSDVTMASDLSDHSLYSPIKQPQKEAAHDKSRFVSVTIGLNTLKIGIDDTIDAFSNASSTLLVDGMHWQQQGPLSYVGLTKKDQFFRLVRNFTVRLFRSEQFSQFVPKNQKNPAKNCNSGESKASCEPELGKDILDEDTLVTTKIHHDEDEDNQSINSVTQYPEILPGLQSLHAIHRSKQEYFRFVEENVALILPREDAVTEAINKYFQYVHPFVPIIHEVTFLEDIEPLFRHKAANSGAKQRVTIENDSQLNLAGQLLLIVRLGYMTLIPNNQVHLRYTKVEQTLIKQITKIKAQHYLSVVHMCISEEKLQTKSTFKLVQSLALLFFYRSVAPNDCLGLSGSDLQLLHGAMVSHALSIGLNRDPLKYDTINSISKEAPFVITWRSLWNYIVKIDAMNSIYSGTALKLPNLDISDTEKPRYQRTSERVAQFSSSVDKVCLCYRRIMRKVANVHSKLKVIDLLMETSKLERIFLEIFGKDFFKEYICGSAPDEVSCSEPERRERNEEAYLKVHRFLLFINTRANLSCLYYLIVIHYEQKLDEDPSAEAQAGIELFKIFIRSVVQIVYIMSYVLDNMHELFGKSYDYILTSRIERSMIKTHTFVSAFFIRLINYKRTLALKEMTGNPLSSSDEEDFETRCEIVDSLFTIVLLEAELFVGHFRTLSRTYINSYKLYVMAFFVLKQCMENPELLLAGITNSKELFFNDGTNLVQFLTNAELQSLCKLCEEFRLAKLELVRRQKEHQNSYERAKQKRDTETNLFLLSNNDFSDPRTNGDTGGSESILESDTSLLASVMLDATLANRAMYANEDTVNTYGLLTEKHMHEDYLGEVFDEQNMIGNDELLTLFDKYGLLDG</sequence>
<dbReference type="InterPro" id="IPR050675">
    <property type="entry name" value="OAF3"/>
</dbReference>
<dbReference type="GO" id="GO:0005634">
    <property type="term" value="C:nucleus"/>
    <property type="evidence" value="ECO:0007669"/>
    <property type="project" value="TreeGrafter"/>
</dbReference>
<dbReference type="Pfam" id="PF04082">
    <property type="entry name" value="Fungal_trans"/>
    <property type="match status" value="1"/>
</dbReference>
<dbReference type="SMART" id="SM00066">
    <property type="entry name" value="GAL4"/>
    <property type="match status" value="1"/>
</dbReference>
<keyword evidence="3" id="KW-0238">DNA-binding</keyword>
<evidence type="ECO:0000256" key="1">
    <source>
        <dbReference type="ARBA" id="ARBA00022723"/>
    </source>
</evidence>
<dbReference type="CDD" id="cd00067">
    <property type="entry name" value="GAL4"/>
    <property type="match status" value="1"/>
</dbReference>
<evidence type="ECO:0000256" key="3">
    <source>
        <dbReference type="ARBA" id="ARBA00023125"/>
    </source>
</evidence>
<dbReference type="InterPro" id="IPR007219">
    <property type="entry name" value="XnlR_reg_dom"/>
</dbReference>
<keyword evidence="8" id="KW-1185">Reference proteome</keyword>
<keyword evidence="2" id="KW-0805">Transcription regulation</keyword>
<dbReference type="PANTHER" id="PTHR31069">
    <property type="entry name" value="OLEATE-ACTIVATED TRANSCRIPTION FACTOR 1-RELATED"/>
    <property type="match status" value="1"/>
</dbReference>
<keyword evidence="5" id="KW-0539">Nucleus</keyword>
<accession>A0A4P6XLC2</accession>
<dbReference type="PROSITE" id="PS50048">
    <property type="entry name" value="ZN2_CY6_FUNGAL_2"/>
    <property type="match status" value="1"/>
</dbReference>
<feature type="domain" description="Zn(2)-C6 fungal-type" evidence="6">
    <location>
        <begin position="12"/>
        <end position="44"/>
    </location>
</feature>
<dbReference type="PANTHER" id="PTHR31069:SF12">
    <property type="entry name" value="TRANSCRIPTION FACTOR DOMAIN-CONTAINING PROTEIN"/>
    <property type="match status" value="1"/>
</dbReference>
<dbReference type="InterPro" id="IPR036864">
    <property type="entry name" value="Zn2-C6_fun-type_DNA-bd_sf"/>
</dbReference>
<dbReference type="Gene3D" id="4.10.240.10">
    <property type="entry name" value="Zn(2)-C6 fungal-type DNA-binding domain"/>
    <property type="match status" value="1"/>
</dbReference>
<dbReference type="GO" id="GO:0045944">
    <property type="term" value="P:positive regulation of transcription by RNA polymerase II"/>
    <property type="evidence" value="ECO:0007669"/>
    <property type="project" value="TreeGrafter"/>
</dbReference>
<evidence type="ECO:0000256" key="4">
    <source>
        <dbReference type="ARBA" id="ARBA00023163"/>
    </source>
</evidence>
<dbReference type="GO" id="GO:0000981">
    <property type="term" value="F:DNA-binding transcription factor activity, RNA polymerase II-specific"/>
    <property type="evidence" value="ECO:0007669"/>
    <property type="project" value="InterPro"/>
</dbReference>